<evidence type="ECO:0000256" key="1">
    <source>
        <dbReference type="SAM" id="MobiDB-lite"/>
    </source>
</evidence>
<evidence type="ECO:0000256" key="2">
    <source>
        <dbReference type="SAM" id="SignalP"/>
    </source>
</evidence>
<evidence type="ECO:0000313" key="3">
    <source>
        <dbReference type="EMBL" id="KAK3385142.1"/>
    </source>
</evidence>
<feature type="signal peptide" evidence="2">
    <location>
        <begin position="1"/>
        <end position="22"/>
    </location>
</feature>
<proteinExistence type="predicted"/>
<sequence>MRYAKSLSAVVAAAILATSALGQLVHDESGYDLWTRSEDDGDYLYARDEGFGELYSRDDEAGMVYARDEEGLYARDEDDLYARGYEDELYARDYDDELYARAAPKAPKELGAAPAIKNYKETFTKYCKGPIDLKGKGKGKAAKAKPKAKGKKREDNDSLPPQRRAMPTGARMVKMGDYDFGKRTDPILFSDSFGTCAGVIITGTPNAAGVTRGLYHVSMEASWDALKPKWNAFVRDVFRSGMTNMKAHFYIIDTSLASDPDYKDDPDMKAWAAELKTGYDQLKKELETGVVGTGNVKVTTHAFDTRGGAEIQVKPDNTVIIDGRTR</sequence>
<evidence type="ECO:0000313" key="4">
    <source>
        <dbReference type="Proteomes" id="UP001285441"/>
    </source>
</evidence>
<feature type="compositionally biased region" description="Basic residues" evidence="1">
    <location>
        <begin position="136"/>
        <end position="151"/>
    </location>
</feature>
<comment type="caution">
    <text evidence="3">The sequence shown here is derived from an EMBL/GenBank/DDBJ whole genome shotgun (WGS) entry which is preliminary data.</text>
</comment>
<feature type="region of interest" description="Disordered" evidence="1">
    <location>
        <begin position="135"/>
        <end position="167"/>
    </location>
</feature>
<feature type="chain" id="PRO_5042236663" evidence="2">
    <location>
        <begin position="23"/>
        <end position="326"/>
    </location>
</feature>
<keyword evidence="4" id="KW-1185">Reference proteome</keyword>
<dbReference type="Proteomes" id="UP001285441">
    <property type="component" value="Unassembled WGS sequence"/>
</dbReference>
<keyword evidence="2" id="KW-0732">Signal</keyword>
<reference evidence="3" key="2">
    <citation type="submission" date="2023-06" db="EMBL/GenBank/DDBJ databases">
        <authorList>
            <consortium name="Lawrence Berkeley National Laboratory"/>
            <person name="Haridas S."/>
            <person name="Hensen N."/>
            <person name="Bonometti L."/>
            <person name="Westerberg I."/>
            <person name="Brannstrom I.O."/>
            <person name="Guillou S."/>
            <person name="Cros-Aarteil S."/>
            <person name="Calhoun S."/>
            <person name="Kuo A."/>
            <person name="Mondo S."/>
            <person name="Pangilinan J."/>
            <person name="Riley R."/>
            <person name="LaButti K."/>
            <person name="Andreopoulos B."/>
            <person name="Lipzen A."/>
            <person name="Chen C."/>
            <person name="Yanf M."/>
            <person name="Daum C."/>
            <person name="Ng V."/>
            <person name="Clum A."/>
            <person name="Steindorff A."/>
            <person name="Ohm R."/>
            <person name="Martin F."/>
            <person name="Silar P."/>
            <person name="Natvig D."/>
            <person name="Lalanne C."/>
            <person name="Gautier V."/>
            <person name="Ament-velasquez S.L."/>
            <person name="Kruys A."/>
            <person name="Hutchinson M.I."/>
            <person name="Powell A.J."/>
            <person name="Barry K."/>
            <person name="Miller A.N."/>
            <person name="Grigoriev I.V."/>
            <person name="Debuchy R."/>
            <person name="Gladieux P."/>
            <person name="Thoren M.H."/>
            <person name="Johannesson H."/>
        </authorList>
    </citation>
    <scope>NUCLEOTIDE SEQUENCE</scope>
    <source>
        <strain evidence="3">CBS 232.78</strain>
    </source>
</reference>
<gene>
    <name evidence="3" type="ORF">B0H63DRAFT_559823</name>
</gene>
<dbReference type="EMBL" id="JAULSW010000004">
    <property type="protein sequence ID" value="KAK3385142.1"/>
    <property type="molecule type" value="Genomic_DNA"/>
</dbReference>
<reference evidence="3" key="1">
    <citation type="journal article" date="2023" name="Mol. Phylogenet. Evol.">
        <title>Genome-scale phylogeny and comparative genomics of the fungal order Sordariales.</title>
        <authorList>
            <person name="Hensen N."/>
            <person name="Bonometti L."/>
            <person name="Westerberg I."/>
            <person name="Brannstrom I.O."/>
            <person name="Guillou S."/>
            <person name="Cros-Aarteil S."/>
            <person name="Calhoun S."/>
            <person name="Haridas S."/>
            <person name="Kuo A."/>
            <person name="Mondo S."/>
            <person name="Pangilinan J."/>
            <person name="Riley R."/>
            <person name="LaButti K."/>
            <person name="Andreopoulos B."/>
            <person name="Lipzen A."/>
            <person name="Chen C."/>
            <person name="Yan M."/>
            <person name="Daum C."/>
            <person name="Ng V."/>
            <person name="Clum A."/>
            <person name="Steindorff A."/>
            <person name="Ohm R.A."/>
            <person name="Martin F."/>
            <person name="Silar P."/>
            <person name="Natvig D.O."/>
            <person name="Lalanne C."/>
            <person name="Gautier V."/>
            <person name="Ament-Velasquez S.L."/>
            <person name="Kruys A."/>
            <person name="Hutchinson M.I."/>
            <person name="Powell A.J."/>
            <person name="Barry K."/>
            <person name="Miller A.N."/>
            <person name="Grigoriev I.V."/>
            <person name="Debuchy R."/>
            <person name="Gladieux P."/>
            <person name="Hiltunen Thoren M."/>
            <person name="Johannesson H."/>
        </authorList>
    </citation>
    <scope>NUCLEOTIDE SEQUENCE</scope>
    <source>
        <strain evidence="3">CBS 232.78</strain>
    </source>
</reference>
<organism evidence="3 4">
    <name type="scientific">Podospora didyma</name>
    <dbReference type="NCBI Taxonomy" id="330526"/>
    <lineage>
        <taxon>Eukaryota</taxon>
        <taxon>Fungi</taxon>
        <taxon>Dikarya</taxon>
        <taxon>Ascomycota</taxon>
        <taxon>Pezizomycotina</taxon>
        <taxon>Sordariomycetes</taxon>
        <taxon>Sordariomycetidae</taxon>
        <taxon>Sordariales</taxon>
        <taxon>Podosporaceae</taxon>
        <taxon>Podospora</taxon>
    </lineage>
</organism>
<dbReference type="AlphaFoldDB" id="A0AAE0NP62"/>
<accession>A0AAE0NP62</accession>
<protein>
    <submittedName>
        <fullName evidence="3">Uncharacterized protein</fullName>
    </submittedName>
</protein>
<name>A0AAE0NP62_9PEZI</name>